<reference evidence="1 2" key="1">
    <citation type="submission" date="2014-07" db="EMBL/GenBank/DDBJ databases">
        <title>Genome of Chryseobacterium soli DSM 19298.</title>
        <authorList>
            <person name="Stropko S.J."/>
            <person name="Pipes S.E."/>
            <person name="Newman J."/>
        </authorList>
    </citation>
    <scope>NUCLEOTIDE SEQUENCE [LARGE SCALE GENOMIC DNA]</scope>
    <source>
        <strain evidence="1 2">DSM 19298</strain>
    </source>
</reference>
<name>A0A086A6P2_9FLAO</name>
<organism evidence="1 2">
    <name type="scientific">Chryseobacterium soli</name>
    <dbReference type="NCBI Taxonomy" id="445961"/>
    <lineage>
        <taxon>Bacteria</taxon>
        <taxon>Pseudomonadati</taxon>
        <taxon>Bacteroidota</taxon>
        <taxon>Flavobacteriia</taxon>
        <taxon>Flavobacteriales</taxon>
        <taxon>Weeksellaceae</taxon>
        <taxon>Chryseobacterium group</taxon>
        <taxon>Chryseobacterium</taxon>
    </lineage>
</organism>
<gene>
    <name evidence="1" type="ORF">IW15_12435</name>
</gene>
<evidence type="ECO:0000313" key="1">
    <source>
        <dbReference type="EMBL" id="KFF12356.1"/>
    </source>
</evidence>
<dbReference type="EMBL" id="JPRH01000004">
    <property type="protein sequence ID" value="KFF12356.1"/>
    <property type="molecule type" value="Genomic_DNA"/>
</dbReference>
<proteinExistence type="predicted"/>
<dbReference type="Proteomes" id="UP000028705">
    <property type="component" value="Unassembled WGS sequence"/>
</dbReference>
<sequence length="320" mass="38386">MIQKIASSDKDRFENQFRSDLFKEFSKKDMINLSSHENPEVALYFFNILIEKYPQECFQVLMKNLDNTKTSDIWTSYDTINEMTVPQAMIFYTMYKGNTLTEIQKEKLFEAIIMDIDNKRHLHGDLFSYLGEHQNNPNPKYYNILKKEMNRKENILFYANTYLLNYFANYNRYEDTLIIKNYLEKNIDDNGPIHMNMSVEFINKHPKPSYLPILEEFYSKRIKGKEFTADPVFFELEDLTLATLKYNTESSKNLLKNITYHTQYKPDEELAANEQLYFFINTYDRSNYFADIKNDLKSKLNKTKMDSVISKHERWDLYKK</sequence>
<dbReference type="AlphaFoldDB" id="A0A086A6P2"/>
<protein>
    <submittedName>
        <fullName evidence="1">Uncharacterized protein</fullName>
    </submittedName>
</protein>
<comment type="caution">
    <text evidence="1">The sequence shown here is derived from an EMBL/GenBank/DDBJ whole genome shotgun (WGS) entry which is preliminary data.</text>
</comment>
<evidence type="ECO:0000313" key="2">
    <source>
        <dbReference type="Proteomes" id="UP000028705"/>
    </source>
</evidence>
<accession>A0A086A6P2</accession>
<keyword evidence="2" id="KW-1185">Reference proteome</keyword>